<dbReference type="Pfam" id="PF02481">
    <property type="entry name" value="DNA_processg_A"/>
    <property type="match status" value="1"/>
</dbReference>
<feature type="domain" description="Smf/DprA SLOG" evidence="2">
    <location>
        <begin position="81"/>
        <end position="287"/>
    </location>
</feature>
<comment type="caution">
    <text evidence="4">The sequence shown here is derived from an EMBL/GenBank/DDBJ whole genome shotgun (WGS) entry which is preliminary data.</text>
</comment>
<dbReference type="Gene3D" id="3.40.50.450">
    <property type="match status" value="1"/>
</dbReference>
<dbReference type="GO" id="GO:0009294">
    <property type="term" value="P:DNA-mediated transformation"/>
    <property type="evidence" value="ECO:0007669"/>
    <property type="project" value="InterPro"/>
</dbReference>
<dbReference type="Gene3D" id="1.10.10.10">
    <property type="entry name" value="Winged helix-like DNA-binding domain superfamily/Winged helix DNA-binding domain"/>
    <property type="match status" value="1"/>
</dbReference>
<dbReference type="Pfam" id="PF21102">
    <property type="entry name" value="DprA_N"/>
    <property type="match status" value="1"/>
</dbReference>
<dbReference type="PANTHER" id="PTHR43022:SF1">
    <property type="entry name" value="PROTEIN SMF"/>
    <property type="match status" value="1"/>
</dbReference>
<dbReference type="InterPro" id="IPR003488">
    <property type="entry name" value="DprA"/>
</dbReference>
<keyword evidence="5" id="KW-1185">Reference proteome</keyword>
<organism evidence="4 5">
    <name type="scientific">Hyphomonas pacifica</name>
    <dbReference type="NCBI Taxonomy" id="1280941"/>
    <lineage>
        <taxon>Bacteria</taxon>
        <taxon>Pseudomonadati</taxon>
        <taxon>Pseudomonadota</taxon>
        <taxon>Alphaproteobacteria</taxon>
        <taxon>Hyphomonadales</taxon>
        <taxon>Hyphomonadaceae</taxon>
        <taxon>Hyphomonas</taxon>
    </lineage>
</organism>
<dbReference type="InterPro" id="IPR057666">
    <property type="entry name" value="DrpA_SLOG"/>
</dbReference>
<accession>A0A328JTJ9</accession>
<dbReference type="eggNOG" id="COG0758">
    <property type="taxonomic scope" value="Bacteria"/>
</dbReference>
<gene>
    <name evidence="4" type="ORF">HY3_01360</name>
</gene>
<feature type="domain" description="DprA winged helix" evidence="3">
    <location>
        <begin position="306"/>
        <end position="362"/>
    </location>
</feature>
<dbReference type="STRING" id="1280941.HY2_01275"/>
<protein>
    <submittedName>
        <fullName evidence="4">Uncharacterized protein</fullName>
    </submittedName>
</protein>
<comment type="similarity">
    <text evidence="1">Belongs to the DprA/Smf family.</text>
</comment>
<name>A0A062U1J6_9PROT</name>
<dbReference type="Pfam" id="PF17782">
    <property type="entry name" value="WHD_DprA"/>
    <property type="match status" value="1"/>
</dbReference>
<evidence type="ECO:0000313" key="4">
    <source>
        <dbReference type="EMBL" id="RAN34282.1"/>
    </source>
</evidence>
<dbReference type="SUPFAM" id="SSF102405">
    <property type="entry name" value="MCP/YpsA-like"/>
    <property type="match status" value="1"/>
</dbReference>
<evidence type="ECO:0000313" key="5">
    <source>
        <dbReference type="Proteomes" id="UP000249123"/>
    </source>
</evidence>
<dbReference type="InterPro" id="IPR041614">
    <property type="entry name" value="DprA_WH"/>
</dbReference>
<sequence>MTPGRPLTDQERLAWLRLARTPYVGPVTFFQLLHRYKSAAAALEALPELTRKSRSGRELVPPAQDAVERELAATERYGARVIASCEPGYPQLLKALDPPPPVLTALGNIDLASKPTVAIVGARNASAAGKKLARDIASDLGKAGFVIVSGLALGIDGEAHAASLKTGTIAVLGGAIDHIYPPQHHRLYAEIAANGLILSESHFGYRAKAQDFPRRNRIVTGLTRGVVVVEAAERSGSLISARMAGEQGREVMAVPGSPLDPRSAGTNRLIRQGATLVRHADDILEMLSSLPFVGMAADTTLYEGEPAKDLPEGLTDRVRQALSPSPIPIDEIARAAGATPAQCAAILMELELSGDAVTLPGGLASLAF</sequence>
<dbReference type="EMBL" id="AWFB01000012">
    <property type="protein sequence ID" value="RAN34282.1"/>
    <property type="molecule type" value="Genomic_DNA"/>
</dbReference>
<dbReference type="PANTHER" id="PTHR43022">
    <property type="entry name" value="PROTEIN SMF"/>
    <property type="match status" value="1"/>
</dbReference>
<dbReference type="OrthoDB" id="9785707at2"/>
<reference evidence="4 5" key="1">
    <citation type="submission" date="2013-04" db="EMBL/GenBank/DDBJ databases">
        <title>Hyphomonas sp. T24B3 Genome Sequencing.</title>
        <authorList>
            <person name="Lai Q."/>
            <person name="Shao Z."/>
        </authorList>
    </citation>
    <scope>NUCLEOTIDE SEQUENCE [LARGE SCALE GENOMIC DNA]</scope>
    <source>
        <strain evidence="4 5">T24B3</strain>
    </source>
</reference>
<evidence type="ECO:0000259" key="3">
    <source>
        <dbReference type="Pfam" id="PF17782"/>
    </source>
</evidence>
<evidence type="ECO:0000256" key="1">
    <source>
        <dbReference type="ARBA" id="ARBA00006525"/>
    </source>
</evidence>
<proteinExistence type="inferred from homology"/>
<evidence type="ECO:0000259" key="2">
    <source>
        <dbReference type="Pfam" id="PF02481"/>
    </source>
</evidence>
<dbReference type="InterPro" id="IPR036388">
    <property type="entry name" value="WH-like_DNA-bd_sf"/>
</dbReference>
<dbReference type="Proteomes" id="UP000249123">
    <property type="component" value="Unassembled WGS sequence"/>
</dbReference>
<dbReference type="AlphaFoldDB" id="A0A062U1J6"/>
<dbReference type="RefSeq" id="WP_034825387.1">
    <property type="nucleotide sequence ID" value="NZ_AWFA01000012.1"/>
</dbReference>
<dbReference type="NCBIfam" id="TIGR00732">
    <property type="entry name" value="dprA"/>
    <property type="match status" value="1"/>
</dbReference>
<accession>A0A062U1J6</accession>